<dbReference type="SMART" id="SM00862">
    <property type="entry name" value="Trans_reg_C"/>
    <property type="match status" value="1"/>
</dbReference>
<keyword evidence="4" id="KW-0804">Transcription</keyword>
<dbReference type="GO" id="GO:0000160">
    <property type="term" value="P:phosphorelay signal transduction system"/>
    <property type="evidence" value="ECO:0007669"/>
    <property type="project" value="InterPro"/>
</dbReference>
<feature type="domain" description="OmpR/PhoB-type" evidence="7">
    <location>
        <begin position="35"/>
        <end position="139"/>
    </location>
</feature>
<reference evidence="8 9" key="1">
    <citation type="submission" date="2018-11" db="EMBL/GenBank/DDBJ databases">
        <title>Sequencing the genomes of 1000 actinobacteria strains.</title>
        <authorList>
            <person name="Klenk H.-P."/>
        </authorList>
    </citation>
    <scope>NUCLEOTIDE SEQUENCE [LARGE SCALE GENOMIC DNA]</scope>
    <source>
        <strain evidence="8 9">DSM 44254</strain>
    </source>
</reference>
<feature type="region of interest" description="Disordered" evidence="6">
    <location>
        <begin position="1081"/>
        <end position="1110"/>
    </location>
</feature>
<dbReference type="Pfam" id="PF13191">
    <property type="entry name" value="AAA_16"/>
    <property type="match status" value="1"/>
</dbReference>
<evidence type="ECO:0000313" key="8">
    <source>
        <dbReference type="EMBL" id="ROO87245.1"/>
    </source>
</evidence>
<keyword evidence="9" id="KW-1185">Reference proteome</keyword>
<dbReference type="Pfam" id="PF03704">
    <property type="entry name" value="BTAD"/>
    <property type="match status" value="1"/>
</dbReference>
<dbReference type="AlphaFoldDB" id="A0A3N1D135"/>
<dbReference type="InterPro" id="IPR036388">
    <property type="entry name" value="WH-like_DNA-bd_sf"/>
</dbReference>
<feature type="compositionally biased region" description="Low complexity" evidence="6">
    <location>
        <begin position="1097"/>
        <end position="1110"/>
    </location>
</feature>
<dbReference type="GO" id="GO:0003677">
    <property type="term" value="F:DNA binding"/>
    <property type="evidence" value="ECO:0007669"/>
    <property type="project" value="UniProtKB-UniRule"/>
</dbReference>
<evidence type="ECO:0000256" key="4">
    <source>
        <dbReference type="ARBA" id="ARBA00023163"/>
    </source>
</evidence>
<dbReference type="SMART" id="SM01043">
    <property type="entry name" value="BTAD"/>
    <property type="match status" value="1"/>
</dbReference>
<accession>A0A3N1D135</accession>
<keyword evidence="2" id="KW-0805">Transcription regulation</keyword>
<dbReference type="Gene3D" id="1.10.10.10">
    <property type="entry name" value="Winged helix-like DNA-binding domain superfamily/Winged helix DNA-binding domain"/>
    <property type="match status" value="1"/>
</dbReference>
<evidence type="ECO:0000256" key="6">
    <source>
        <dbReference type="SAM" id="MobiDB-lite"/>
    </source>
</evidence>
<evidence type="ECO:0000259" key="7">
    <source>
        <dbReference type="PROSITE" id="PS51755"/>
    </source>
</evidence>
<sequence length="1110" mass="118141">MPVPPARFTGAPAKPGSQSAREPGPVGTARPDGADPSADAGSVRLRILGPLRVFRDGAERDAGPRQQAYLLALLLASAGRPVTTGELIDLIWGDDPPASALNVIHKYVGGLRRLLEPAIGARGASSYLHRRGNAYLLSAGPGALDLVAFRELVDRAAADVGERRREEALDHYVEALGLWQGPAGDGFAHGTAAMAVFSSIDDEFHAACAAAADLAVALGRADRVLPALQLAAKMGPFHEPVQAALITALGAAGRQAEALSAFDALRDRLADELGIDPGPALQAAHLQVLTRTSTPSPRPGGDVDRAPGSGDAGLVGRAEELAVLRQVLREAFSGRAGRGIVEGEPGVGKTRLLEEVADGAGRRGALVVWASCLEGDAAPALWPWAQALAVVLDGLPAPAREKWLSGDLGILFEARDDPAPMLSGSRAQFRLFEQVVTVVGQAASGRPTLLIVDDLQWADATSLQLFGHLAARLPPRASIIGSLRDRAPEPGSELSRVLAAAGRLPGHRRIRLGPLGPPDVAELIRRETGREPGAGVARTIHSRTGGNPFFVRELSRLLSDAGALAGAGAPVETGVPATVRDVVRDRMAGLDRGAGELLRIAALIGRDVEARLLARTAGVDLADCLGMLEPLRALGVLEPRPADPFAFRFSHDLVRESVAETTTPQEALRLHLRIADALEQSDADDESVTERLAYHLGAAGPLADPVRAAEAMKRAGRRATAKLAFAAADRHLQEAARIARTAGLPELELSALSLLAIAPRRQAGYGGTTSDLLERAERLARGLGRDAEAAGLLFARLFGAYTFLEWDREHLVRRLHEQGKASGDPVVQVYGRQAWGLHQWDIGNIGEAYRHFNENDLAIRHGPASGPTDTPIRRDVSGEWPGWQAVVTALHGDVEKAAALLDRWNGPADGYAVATWAYYITMITAMAGDAARVLQVVDRWTAVGTGRLALQQEHYVRLDWYWARALTGDDPAGTAEEAERLLAETLTDPPRFGLAFHLGLIAEMWLAAGRPDRAENALDRADRALEAHGQRYSEGLLRLLRARLLHARGEPAPAVRHAAEAARAWSTAHETHLFARRAQEFLDTLAPPAEPARHGEPPSSDADATPSPRP</sequence>
<dbReference type="InterPro" id="IPR041664">
    <property type="entry name" value="AAA_16"/>
</dbReference>
<protein>
    <submittedName>
        <fullName evidence="8">Transcriptional regulator</fullName>
    </submittedName>
</protein>
<dbReference type="OrthoDB" id="134712at2"/>
<comment type="caution">
    <text evidence="8">The sequence shown here is derived from an EMBL/GenBank/DDBJ whole genome shotgun (WGS) entry which is preliminary data.</text>
</comment>
<dbReference type="InterPro" id="IPR005158">
    <property type="entry name" value="BTAD"/>
</dbReference>
<feature type="region of interest" description="Disordered" evidence="6">
    <location>
        <begin position="1"/>
        <end position="41"/>
    </location>
</feature>
<feature type="DNA-binding region" description="OmpR/PhoB-type" evidence="5">
    <location>
        <begin position="35"/>
        <end position="139"/>
    </location>
</feature>
<name>A0A3N1D135_9ACTN</name>
<evidence type="ECO:0000256" key="5">
    <source>
        <dbReference type="PROSITE-ProRule" id="PRU01091"/>
    </source>
</evidence>
<evidence type="ECO:0000313" key="9">
    <source>
        <dbReference type="Proteomes" id="UP000272400"/>
    </source>
</evidence>
<organism evidence="8 9">
    <name type="scientific">Actinocorallia herbida</name>
    <dbReference type="NCBI Taxonomy" id="58109"/>
    <lineage>
        <taxon>Bacteria</taxon>
        <taxon>Bacillati</taxon>
        <taxon>Actinomycetota</taxon>
        <taxon>Actinomycetes</taxon>
        <taxon>Streptosporangiales</taxon>
        <taxon>Thermomonosporaceae</taxon>
        <taxon>Actinocorallia</taxon>
    </lineage>
</organism>
<proteinExistence type="inferred from homology"/>
<gene>
    <name evidence="8" type="ORF">EDD29_4839</name>
</gene>
<keyword evidence="3 5" id="KW-0238">DNA-binding</keyword>
<dbReference type="Pfam" id="PF00486">
    <property type="entry name" value="Trans_reg_C"/>
    <property type="match status" value="1"/>
</dbReference>
<dbReference type="PANTHER" id="PTHR35807:SF1">
    <property type="entry name" value="TRANSCRIPTIONAL REGULATOR REDD"/>
    <property type="match status" value="1"/>
</dbReference>
<dbReference type="SUPFAM" id="SSF48452">
    <property type="entry name" value="TPR-like"/>
    <property type="match status" value="1"/>
</dbReference>
<dbReference type="Proteomes" id="UP000272400">
    <property type="component" value="Unassembled WGS sequence"/>
</dbReference>
<dbReference type="InterPro" id="IPR011990">
    <property type="entry name" value="TPR-like_helical_dom_sf"/>
</dbReference>
<comment type="similarity">
    <text evidence="1">Belongs to the AfsR/DnrI/RedD regulatory family.</text>
</comment>
<dbReference type="PANTHER" id="PTHR35807">
    <property type="entry name" value="TRANSCRIPTIONAL REGULATOR REDD-RELATED"/>
    <property type="match status" value="1"/>
</dbReference>
<dbReference type="PROSITE" id="PS51755">
    <property type="entry name" value="OMPR_PHOB"/>
    <property type="match status" value="1"/>
</dbReference>
<dbReference type="InterPro" id="IPR027417">
    <property type="entry name" value="P-loop_NTPase"/>
</dbReference>
<dbReference type="InterPro" id="IPR051677">
    <property type="entry name" value="AfsR-DnrI-RedD_regulator"/>
</dbReference>
<evidence type="ECO:0000256" key="1">
    <source>
        <dbReference type="ARBA" id="ARBA00005820"/>
    </source>
</evidence>
<dbReference type="Gene3D" id="1.25.40.10">
    <property type="entry name" value="Tetratricopeptide repeat domain"/>
    <property type="match status" value="1"/>
</dbReference>
<evidence type="ECO:0000256" key="2">
    <source>
        <dbReference type="ARBA" id="ARBA00023015"/>
    </source>
</evidence>
<dbReference type="InterPro" id="IPR016032">
    <property type="entry name" value="Sig_transdc_resp-reg_C-effctor"/>
</dbReference>
<dbReference type="SUPFAM" id="SSF46894">
    <property type="entry name" value="C-terminal effector domain of the bipartite response regulators"/>
    <property type="match status" value="1"/>
</dbReference>
<dbReference type="SUPFAM" id="SSF52540">
    <property type="entry name" value="P-loop containing nucleoside triphosphate hydrolases"/>
    <property type="match status" value="1"/>
</dbReference>
<dbReference type="EMBL" id="RJKE01000001">
    <property type="protein sequence ID" value="ROO87245.1"/>
    <property type="molecule type" value="Genomic_DNA"/>
</dbReference>
<dbReference type="CDD" id="cd15831">
    <property type="entry name" value="BTAD"/>
    <property type="match status" value="1"/>
</dbReference>
<dbReference type="GO" id="GO:0006355">
    <property type="term" value="P:regulation of DNA-templated transcription"/>
    <property type="evidence" value="ECO:0007669"/>
    <property type="project" value="InterPro"/>
</dbReference>
<dbReference type="InterPro" id="IPR001867">
    <property type="entry name" value="OmpR/PhoB-type_DNA-bd"/>
</dbReference>
<evidence type="ECO:0000256" key="3">
    <source>
        <dbReference type="ARBA" id="ARBA00023125"/>
    </source>
</evidence>